<gene>
    <name evidence="1" type="ORF">GFH32_11655</name>
</gene>
<dbReference type="Pfam" id="PF16407">
    <property type="entry name" value="PKD_2"/>
    <property type="match status" value="1"/>
</dbReference>
<dbReference type="InterPro" id="IPR032183">
    <property type="entry name" value="PKD-like"/>
</dbReference>
<evidence type="ECO:0000313" key="2">
    <source>
        <dbReference type="Proteomes" id="UP000326921"/>
    </source>
</evidence>
<name>A0A5Q0QCJ9_9SPHI</name>
<dbReference type="EMBL" id="CP045652">
    <property type="protein sequence ID" value="QGA26929.1"/>
    <property type="molecule type" value="Genomic_DNA"/>
</dbReference>
<evidence type="ECO:0000313" key="1">
    <source>
        <dbReference type="EMBL" id="QGA26929.1"/>
    </source>
</evidence>
<evidence type="ECO:0008006" key="3">
    <source>
        <dbReference type="Google" id="ProtNLM"/>
    </source>
</evidence>
<organism evidence="1 2">
    <name type="scientific">Sphingobacterium zhuxiongii</name>
    <dbReference type="NCBI Taxonomy" id="2662364"/>
    <lineage>
        <taxon>Bacteria</taxon>
        <taxon>Pseudomonadati</taxon>
        <taxon>Bacteroidota</taxon>
        <taxon>Sphingobacteriia</taxon>
        <taxon>Sphingobacteriales</taxon>
        <taxon>Sphingobacteriaceae</taxon>
        <taxon>Sphingobacterium</taxon>
    </lineage>
</organism>
<reference evidence="1 2" key="1">
    <citation type="submission" date="2019-10" db="EMBL/GenBank/DDBJ databases">
        <authorList>
            <person name="Dong K."/>
        </authorList>
    </citation>
    <scope>NUCLEOTIDE SEQUENCE [LARGE SCALE GENOMIC DNA]</scope>
    <source>
        <strain evidence="2">dk4302</strain>
    </source>
</reference>
<dbReference type="KEGG" id="sphe:GFH32_11655"/>
<dbReference type="Proteomes" id="UP000326921">
    <property type="component" value="Chromosome"/>
</dbReference>
<proteinExistence type="predicted"/>
<sequence>MDGASTKPQCEDLQSCQKDLGSYAYYSIDELQINDVDSLYIVNEGEKLIIKPQLSSTMQNKIDPSDYTFEWFIGIESGTQGIAPRFFSNTINLDTVLDLSLGEIEMYLRVTDKKSGIFALKTFKLAMTNQGYEGWLVLNDDDGNARIDMVNVYKGNNRVYTDIINEMGGNFAINGRPIAIVTARTNDVYEGFLNYVLTNEGGYAFNYDNFNSEATYDFKNTLPNTSFNDFSDSRLEAAGPMFEVLHTNGSVFLKPYAYEFRPAINRVNEQTFRASPFVAASDKSYQPICILFNQDNNAFYRYPGTGINCFPLLFPEIDTNQKKLLYMTYTKYNGGEVFAVLQDSITQKVFLARMLLSGQFLSFDEITGESITKAENFAVSPTFGYLFYSVKGRLYEFDFSNKKTYKMLDLSDKQITMLKFPKLHLTGLKDQYMQMQYDLALASHDVKVPRKSGEFSVYTVPSINRPIQLQSSFRGFEKVVDVAYKERF</sequence>
<dbReference type="AlphaFoldDB" id="A0A5Q0QCJ9"/>
<protein>
    <recommendedName>
        <fullName evidence="3">PKD domain-containing protein</fullName>
    </recommendedName>
</protein>
<keyword evidence="2" id="KW-1185">Reference proteome</keyword>
<accession>A0A5Q0QCJ9</accession>